<dbReference type="OMA" id="CERRFFI"/>
<reference evidence="1" key="1">
    <citation type="submission" date="2022-11" db="UniProtKB">
        <authorList>
            <consortium name="EnsemblMetazoa"/>
        </authorList>
    </citation>
    <scope>IDENTIFICATION</scope>
</reference>
<evidence type="ECO:0000313" key="1">
    <source>
        <dbReference type="EnsemblMetazoa" id="XP_038065900.1"/>
    </source>
</evidence>
<protein>
    <submittedName>
        <fullName evidence="1">Uncharacterized protein</fullName>
    </submittedName>
</protein>
<organism evidence="1 2">
    <name type="scientific">Patiria miniata</name>
    <name type="common">Bat star</name>
    <name type="synonym">Asterina miniata</name>
    <dbReference type="NCBI Taxonomy" id="46514"/>
    <lineage>
        <taxon>Eukaryota</taxon>
        <taxon>Metazoa</taxon>
        <taxon>Echinodermata</taxon>
        <taxon>Eleutherozoa</taxon>
        <taxon>Asterozoa</taxon>
        <taxon>Asteroidea</taxon>
        <taxon>Valvatacea</taxon>
        <taxon>Valvatida</taxon>
        <taxon>Asterinidae</taxon>
        <taxon>Patiria</taxon>
    </lineage>
</organism>
<name>A0A914APE5_PATMI</name>
<dbReference type="GeneID" id="119735986"/>
<dbReference type="Proteomes" id="UP000887568">
    <property type="component" value="Unplaced"/>
</dbReference>
<keyword evidence="2" id="KW-1185">Reference proteome</keyword>
<dbReference type="AlphaFoldDB" id="A0A914APE5"/>
<proteinExistence type="predicted"/>
<dbReference type="OrthoDB" id="6129242at2759"/>
<sequence length="241" mass="26759">MVPNSLIGTIASTDEDCKSALETSLVPLYTQLDTFRSHLDAVIGLVVQNASEWQLVFKGVARTGVGLYNMWTAASWDDNTMGVNGSWRDESLHDGWKSGELSVRRVNLSLYGSEGDRVDLIFNGTGTDIHSWFTQERLISSPWQDLNSSATPNYFSIEGDKSKDRHFVINNNYGGCGVDKGWLVVTNSNSSIDCAWERPATEYTYPIMYSRLESKVRWHSVLGAGDVTVGLADFLTIQIDT</sequence>
<evidence type="ECO:0000313" key="2">
    <source>
        <dbReference type="Proteomes" id="UP000887568"/>
    </source>
</evidence>
<dbReference type="EnsemblMetazoa" id="XM_038209972.1">
    <property type="protein sequence ID" value="XP_038065900.1"/>
    <property type="gene ID" value="LOC119735986"/>
</dbReference>
<accession>A0A914APE5</accession>
<dbReference type="RefSeq" id="XP_038065900.1">
    <property type="nucleotide sequence ID" value="XM_038209972.1"/>
</dbReference>